<organism evidence="1 2">
    <name type="scientific">Microbacterium memoriense</name>
    <dbReference type="NCBI Taxonomy" id="2978350"/>
    <lineage>
        <taxon>Bacteria</taxon>
        <taxon>Bacillati</taxon>
        <taxon>Actinomycetota</taxon>
        <taxon>Actinomycetes</taxon>
        <taxon>Micrococcales</taxon>
        <taxon>Microbacteriaceae</taxon>
        <taxon>Microbacterium</taxon>
    </lineage>
</organism>
<dbReference type="Gene3D" id="1.25.40.10">
    <property type="entry name" value="Tetratricopeptide repeat domain"/>
    <property type="match status" value="1"/>
</dbReference>
<dbReference type="InterPro" id="IPR011990">
    <property type="entry name" value="TPR-like_helical_dom_sf"/>
</dbReference>
<dbReference type="EMBL" id="JAODOR010000011">
    <property type="protein sequence ID" value="MCT9002610.1"/>
    <property type="molecule type" value="Genomic_DNA"/>
</dbReference>
<evidence type="ECO:0000313" key="1">
    <source>
        <dbReference type="EMBL" id="MCT9002610.1"/>
    </source>
</evidence>
<gene>
    <name evidence="1" type="ORF">N4R40_09575</name>
</gene>
<protein>
    <submittedName>
        <fullName evidence="1">Uncharacterized protein</fullName>
    </submittedName>
</protein>
<keyword evidence="2" id="KW-1185">Reference proteome</keyword>
<name>A0ABT2PDB0_9MICO</name>
<dbReference type="Proteomes" id="UP001300496">
    <property type="component" value="Unassembled WGS sequence"/>
</dbReference>
<evidence type="ECO:0000313" key="2">
    <source>
        <dbReference type="Proteomes" id="UP001300496"/>
    </source>
</evidence>
<accession>A0ABT2PDB0</accession>
<reference evidence="1 2" key="1">
    <citation type="journal article" date="2024" name="Int. J. Syst. Evol. Microbiol.">
        <title>Microbacterium memoriense sp. nov., a member of the Actinomycetota from marine beach sediment of the north coast of Portugal.</title>
        <authorList>
            <person name="Santos J.D.N.D."/>
            <person name="Klimek D."/>
            <person name="Calusinska M."/>
            <person name="Lobo-da-Cunha A."/>
            <person name="Catita J."/>
            <person name="Goncalves H."/>
            <person name="Gonzalez I."/>
            <person name="Lage O.M."/>
        </authorList>
    </citation>
    <scope>NUCLEOTIDE SEQUENCE [LARGE SCALE GENOMIC DNA]</scope>
    <source>
        <strain evidence="1 2">PMIC_1C1B</strain>
    </source>
</reference>
<dbReference type="RefSeq" id="WP_261607149.1">
    <property type="nucleotide sequence ID" value="NZ_JAODOR010000011.1"/>
</dbReference>
<comment type="caution">
    <text evidence="1">The sequence shown here is derived from an EMBL/GenBank/DDBJ whole genome shotgun (WGS) entry which is preliminary data.</text>
</comment>
<sequence length="413" mass="45027">MATEEYLLVEEPKSYAKEDILAFFGIPPAPDKALEKNIKAKRQFWGKRANGVGGRAQAEAIKTWIQKLSKLLEDGEFPDQPIVHTADGSFVVVGDPKSAAELADQLEMFLRQRDWQNVFQVARKALETWPDDEEVLLYVALALSELLRDVSGLSDDVVLWADRATTAALEAAPRQPQAWLARARYALAVGMLPEVDSLESRAAAVGVALPTEAYGIVATSAFRAGNTDVGIRQLIKQVTVSGGDPAVRSVATDAMIAEVILPLLPIGDKKMAAAYVEAVAVAAWIAMGVPESEAELIPYRIWAQQASGGVFIGDLALKPFLGVLTGFLALPLYAKAASRPGWRVLRDGPTDKKTWRQWLMIADGHYVESVHAAARGRFFWQEAPGARWPNQQQVEALISSGQLTVNGKPYVKK</sequence>
<proteinExistence type="predicted"/>